<gene>
    <name evidence="3" type="ORF">EVJ58_g9557</name>
</gene>
<feature type="compositionally biased region" description="Basic and acidic residues" evidence="1">
    <location>
        <begin position="26"/>
        <end position="38"/>
    </location>
</feature>
<dbReference type="AlphaFoldDB" id="A0A4Y9XTZ9"/>
<feature type="region of interest" description="Disordered" evidence="1">
    <location>
        <begin position="73"/>
        <end position="241"/>
    </location>
</feature>
<feature type="compositionally biased region" description="Low complexity" evidence="1">
    <location>
        <begin position="183"/>
        <end position="201"/>
    </location>
</feature>
<comment type="caution">
    <text evidence="3">The sequence shown here is derived from an EMBL/GenBank/DDBJ whole genome shotgun (WGS) entry which is preliminary data.</text>
</comment>
<feature type="compositionally biased region" description="Basic and acidic residues" evidence="1">
    <location>
        <begin position="346"/>
        <end position="366"/>
    </location>
</feature>
<dbReference type="InterPro" id="IPR045341">
    <property type="entry name" value="DUF6532"/>
</dbReference>
<dbReference type="Proteomes" id="UP000298390">
    <property type="component" value="Unassembled WGS sequence"/>
</dbReference>
<dbReference type="EMBL" id="SEKV01000852">
    <property type="protein sequence ID" value="TFY53238.1"/>
    <property type="molecule type" value="Genomic_DNA"/>
</dbReference>
<evidence type="ECO:0000259" key="2">
    <source>
        <dbReference type="Pfam" id="PF20149"/>
    </source>
</evidence>
<feature type="region of interest" description="Disordered" evidence="1">
    <location>
        <begin position="307"/>
        <end position="452"/>
    </location>
</feature>
<feature type="compositionally biased region" description="Basic residues" evidence="1">
    <location>
        <begin position="335"/>
        <end position="345"/>
    </location>
</feature>
<feature type="compositionally biased region" description="Low complexity" evidence="1">
    <location>
        <begin position="83"/>
        <end position="107"/>
    </location>
</feature>
<feature type="compositionally biased region" description="Polar residues" evidence="1">
    <location>
        <begin position="168"/>
        <end position="181"/>
    </location>
</feature>
<feature type="domain" description="DUF6532" evidence="2">
    <location>
        <begin position="485"/>
        <end position="691"/>
    </location>
</feature>
<feature type="compositionally biased region" description="Low complexity" evidence="1">
    <location>
        <begin position="413"/>
        <end position="435"/>
    </location>
</feature>
<feature type="region of interest" description="Disordered" evidence="1">
    <location>
        <begin position="1"/>
        <end position="54"/>
    </location>
</feature>
<dbReference type="STRING" id="34475.A0A4Y9XTZ9"/>
<sequence>MDLDSPPGSPSRSQAQEKTYGKKYPKRTDANGFDKDMVSRSLPPRRARAKAMDDHGICHYAVDTETETLAAKKAKTDKADVQARSAKSNAKSSTASRVSSATRAQAVPRLSRAAYEGSPDGEAAPSPSAAAYHDSRPPSAAGRSVPRVSRAAYLGDLDDEPPHARSNRAASQRSLSISQSVPAARKQSQRAAQQTSRRTSAGLISSDEELIIPGFGGDAEVEDAGEISEAEEGDEWDHLSPRQLEETFAQEVRGTYRSISIQVSSPPPQPPSPFAAVPVATATLAATIPVTATTLAATTVPVATTIFAGRSRPSRQHSRDQSDTRANRRDTGRRTVSHNHNSGHSRRGDCHRAASREDTRTKRADCDGNAQPARRARSDHATGHQRKSRAQLAYEQEQPSWLPSDAEDPGPDPQQEPSSRLPRSRSRSASVRPQRNGMSDTEDHDDQFDNAPSWPTCTRIVLPQGREAFQLTAQSPDIQALLRKSIKTVEYHIAFIHAFPEPKMKTEFVRQQLLKCAKDLGLREVARRIRRDVKYVDMLASVPNQRVSNIRGVFRQLIAAQIVVNYGLDRGDPDRTMRRVQMLLRDHQYIFPGDVELDCSKPYEHPLIVEAISAGFFKHRQSVGYVHQDELVSSLPDEYPDEPELPDCMVAAAATCVHASLHEWESGYHASIKFSAVSYANVFDEHMTILGSIRKEKPLNYHQIMSRLLKLVRNGKTQSHEASVSNTLRLIKFS</sequence>
<accession>A0A4Y9XTZ9</accession>
<evidence type="ECO:0000256" key="1">
    <source>
        <dbReference type="SAM" id="MobiDB-lite"/>
    </source>
</evidence>
<reference evidence="3 4" key="1">
    <citation type="submission" date="2019-01" db="EMBL/GenBank/DDBJ databases">
        <title>Genome sequencing of the rare red list fungi Fomitopsis rosea.</title>
        <authorList>
            <person name="Buettner E."/>
            <person name="Kellner H."/>
        </authorList>
    </citation>
    <scope>NUCLEOTIDE SEQUENCE [LARGE SCALE GENOMIC DNA]</scope>
    <source>
        <strain evidence="3 4">DSM 105464</strain>
    </source>
</reference>
<proteinExistence type="predicted"/>
<feature type="compositionally biased region" description="Basic and acidic residues" evidence="1">
    <location>
        <begin position="317"/>
        <end position="333"/>
    </location>
</feature>
<dbReference type="Pfam" id="PF20149">
    <property type="entry name" value="DUF6532"/>
    <property type="match status" value="1"/>
</dbReference>
<protein>
    <recommendedName>
        <fullName evidence="2">DUF6532 domain-containing protein</fullName>
    </recommendedName>
</protein>
<feature type="compositionally biased region" description="Acidic residues" evidence="1">
    <location>
        <begin position="219"/>
        <end position="235"/>
    </location>
</feature>
<evidence type="ECO:0000313" key="3">
    <source>
        <dbReference type="EMBL" id="TFY53238.1"/>
    </source>
</evidence>
<name>A0A4Y9XTZ9_9APHY</name>
<evidence type="ECO:0000313" key="4">
    <source>
        <dbReference type="Proteomes" id="UP000298390"/>
    </source>
</evidence>
<organism evidence="3 4">
    <name type="scientific">Rhodofomes roseus</name>
    <dbReference type="NCBI Taxonomy" id="34475"/>
    <lineage>
        <taxon>Eukaryota</taxon>
        <taxon>Fungi</taxon>
        <taxon>Dikarya</taxon>
        <taxon>Basidiomycota</taxon>
        <taxon>Agaricomycotina</taxon>
        <taxon>Agaricomycetes</taxon>
        <taxon>Polyporales</taxon>
        <taxon>Rhodofomes</taxon>
    </lineage>
</organism>